<sequence length="618" mass="70954">MRDFLLSLRIRIKLLAAFGSILLLSVLLIALSVTSIDKIIYYKSINEEVDILKLRLETLDLASKDFIYEGYKSKSFLETQKASSINSFTENYSAAKKIIQEIQNIRTDNETDTQLTQVLLVTLDSLQNDFNTLVNLLQNRGFKDYGLEGSLRTAIHDVENSGFEFDKATMLMLRRHEKDFFLRKDLKYQDEFNKRFDVFRQQIESSTNAALLSSLVNYQTEFNKVVEIEKQIGLTEHQGIRGRIQKYFSLIRPHIESIRTAVKNQNEAQIAQTKWMLWIIFCVQIIAGIAMALIYAGLLTKSIKEIRGGMQRLASGVFPDKLRVLTTEEIGQTKIAFNQFIDRLKAASIFAGHLGAGELHAKYDDQYTNDVLAKSLISAQEKLRHAEEHQRKINWMNEGAARFNDILKDDFKETNLLGDRILKMLVTYMGANQGALYIMKREEGREFLERIATYAFDKKKFINEQITPGSGLIGQCVLEGETIYLKDVPRDFIKITSGLGEATPRRVVIVPLKTRDLVMGVIELASFQDIEPHHLEFIERIAENITTLLANKQAASEMKRLLEESQQRSFSFAQQEEVMRLNTEEFQATQEELERQRFALQQEVKSLRLKLASVVVEL</sequence>
<name>A0A1T5M6V5_9BACT</name>
<dbReference type="Pfam" id="PF00672">
    <property type="entry name" value="HAMP"/>
    <property type="match status" value="1"/>
</dbReference>
<keyword evidence="2" id="KW-0812">Transmembrane</keyword>
<dbReference type="GO" id="GO:0007165">
    <property type="term" value="P:signal transduction"/>
    <property type="evidence" value="ECO:0007669"/>
    <property type="project" value="InterPro"/>
</dbReference>
<dbReference type="Gene3D" id="3.30.450.40">
    <property type="match status" value="1"/>
</dbReference>
<keyword evidence="2" id="KW-0472">Membrane</keyword>
<dbReference type="GO" id="GO:0016020">
    <property type="term" value="C:membrane"/>
    <property type="evidence" value="ECO:0007669"/>
    <property type="project" value="InterPro"/>
</dbReference>
<dbReference type="RefSeq" id="WP_079689116.1">
    <property type="nucleotide sequence ID" value="NZ_FUZU01000003.1"/>
</dbReference>
<dbReference type="PROSITE" id="PS50885">
    <property type="entry name" value="HAMP"/>
    <property type="match status" value="1"/>
</dbReference>
<evidence type="ECO:0000313" key="5">
    <source>
        <dbReference type="Proteomes" id="UP000190961"/>
    </source>
</evidence>
<gene>
    <name evidence="4" type="ORF">SAMN05660236_4608</name>
</gene>
<feature type="coiled-coil region" evidence="1">
    <location>
        <begin position="583"/>
        <end position="610"/>
    </location>
</feature>
<dbReference type="InterPro" id="IPR003018">
    <property type="entry name" value="GAF"/>
</dbReference>
<dbReference type="SMART" id="SM00065">
    <property type="entry name" value="GAF"/>
    <property type="match status" value="1"/>
</dbReference>
<accession>A0A1T5M6V5</accession>
<dbReference type="InterPro" id="IPR003660">
    <property type="entry name" value="HAMP_dom"/>
</dbReference>
<evidence type="ECO:0000313" key="4">
    <source>
        <dbReference type="EMBL" id="SKC83960.1"/>
    </source>
</evidence>
<feature type="transmembrane region" description="Helical" evidence="2">
    <location>
        <begin position="275"/>
        <end position="298"/>
    </location>
</feature>
<dbReference type="STRING" id="688867.SAMN05660236_4608"/>
<dbReference type="AlphaFoldDB" id="A0A1T5M6V5"/>
<dbReference type="InterPro" id="IPR029016">
    <property type="entry name" value="GAF-like_dom_sf"/>
</dbReference>
<evidence type="ECO:0000256" key="2">
    <source>
        <dbReference type="SAM" id="Phobius"/>
    </source>
</evidence>
<dbReference type="SMART" id="SM00304">
    <property type="entry name" value="HAMP"/>
    <property type="match status" value="1"/>
</dbReference>
<organism evidence="4 5">
    <name type="scientific">Ohtaekwangia koreensis</name>
    <dbReference type="NCBI Taxonomy" id="688867"/>
    <lineage>
        <taxon>Bacteria</taxon>
        <taxon>Pseudomonadati</taxon>
        <taxon>Bacteroidota</taxon>
        <taxon>Cytophagia</taxon>
        <taxon>Cytophagales</taxon>
        <taxon>Fulvivirgaceae</taxon>
        <taxon>Ohtaekwangia</taxon>
    </lineage>
</organism>
<keyword evidence="1" id="KW-0175">Coiled coil</keyword>
<evidence type="ECO:0000259" key="3">
    <source>
        <dbReference type="PROSITE" id="PS50885"/>
    </source>
</evidence>
<keyword evidence="5" id="KW-1185">Reference proteome</keyword>
<dbReference type="Gene3D" id="6.10.340.10">
    <property type="match status" value="1"/>
</dbReference>
<feature type="domain" description="HAMP" evidence="3">
    <location>
        <begin position="297"/>
        <end position="349"/>
    </location>
</feature>
<proteinExistence type="predicted"/>
<dbReference type="SUPFAM" id="SSF55781">
    <property type="entry name" value="GAF domain-like"/>
    <property type="match status" value="1"/>
</dbReference>
<dbReference type="Pfam" id="PF13185">
    <property type="entry name" value="GAF_2"/>
    <property type="match status" value="1"/>
</dbReference>
<reference evidence="4 5" key="1">
    <citation type="submission" date="2017-02" db="EMBL/GenBank/DDBJ databases">
        <authorList>
            <person name="Peterson S.W."/>
        </authorList>
    </citation>
    <scope>NUCLEOTIDE SEQUENCE [LARGE SCALE GENOMIC DNA]</scope>
    <source>
        <strain evidence="4 5">DSM 25262</strain>
    </source>
</reference>
<protein>
    <submittedName>
        <fullName evidence="4">HAMP domain-containing protein</fullName>
    </submittedName>
</protein>
<keyword evidence="2" id="KW-1133">Transmembrane helix</keyword>
<dbReference type="CDD" id="cd06225">
    <property type="entry name" value="HAMP"/>
    <property type="match status" value="1"/>
</dbReference>
<dbReference type="Proteomes" id="UP000190961">
    <property type="component" value="Unassembled WGS sequence"/>
</dbReference>
<evidence type="ECO:0000256" key="1">
    <source>
        <dbReference type="SAM" id="Coils"/>
    </source>
</evidence>
<dbReference type="EMBL" id="FUZU01000003">
    <property type="protein sequence ID" value="SKC83960.1"/>
    <property type="molecule type" value="Genomic_DNA"/>
</dbReference>
<dbReference type="OrthoDB" id="1120715at2"/>